<dbReference type="Proteomes" id="UP000281553">
    <property type="component" value="Unassembled WGS sequence"/>
</dbReference>
<dbReference type="SUPFAM" id="SSF52540">
    <property type="entry name" value="P-loop containing nucleoside triphosphate hydrolases"/>
    <property type="match status" value="1"/>
</dbReference>
<dbReference type="Gene3D" id="3.40.50.300">
    <property type="entry name" value="P-loop containing nucleotide triphosphate hydrolases"/>
    <property type="match status" value="1"/>
</dbReference>
<dbReference type="OrthoDB" id="9996895at2759"/>
<proteinExistence type="predicted"/>
<dbReference type="GO" id="GO:0003677">
    <property type="term" value="F:DNA binding"/>
    <property type="evidence" value="ECO:0007669"/>
    <property type="project" value="TreeGrafter"/>
</dbReference>
<name>A0A3P7M2R9_DIBLA</name>
<protein>
    <recommendedName>
        <fullName evidence="3">ATPase AAA-type core domain-containing protein</fullName>
    </recommendedName>
</protein>
<evidence type="ECO:0008006" key="3">
    <source>
        <dbReference type="Google" id="ProtNLM"/>
    </source>
</evidence>
<dbReference type="EMBL" id="UYRU01073568">
    <property type="protein sequence ID" value="VDN23594.1"/>
    <property type="molecule type" value="Genomic_DNA"/>
</dbReference>
<keyword evidence="2" id="KW-1185">Reference proteome</keyword>
<dbReference type="InterPro" id="IPR027417">
    <property type="entry name" value="P-loop_NTPase"/>
</dbReference>
<dbReference type="GO" id="GO:0005634">
    <property type="term" value="C:nucleus"/>
    <property type="evidence" value="ECO:0007669"/>
    <property type="project" value="TreeGrafter"/>
</dbReference>
<dbReference type="AlphaFoldDB" id="A0A3P7M2R9"/>
<sequence>MWTDLYAPSTLSDMLLNCPDIEDLVLWLSSWDSDAKGSDAICVDNDDSGDGSSWNQSARRVERNSHRPRNLDFCYSDDSADSSTSVKPWRSTAFLVLGPSGCGKTALVYALATKLAFKVDVLFESDRGFWSAVGSLLQMGRRPILMTASDPSVVDTIPIPFRVCNMRPLKIVCSS</sequence>
<evidence type="ECO:0000313" key="1">
    <source>
        <dbReference type="EMBL" id="VDN23594.1"/>
    </source>
</evidence>
<reference evidence="1 2" key="1">
    <citation type="submission" date="2018-11" db="EMBL/GenBank/DDBJ databases">
        <authorList>
            <consortium name="Pathogen Informatics"/>
        </authorList>
    </citation>
    <scope>NUCLEOTIDE SEQUENCE [LARGE SCALE GENOMIC DNA]</scope>
</reference>
<gene>
    <name evidence="1" type="ORF">DILT_LOCUS14282</name>
</gene>
<accession>A0A3P7M2R9</accession>
<evidence type="ECO:0000313" key="2">
    <source>
        <dbReference type="Proteomes" id="UP000281553"/>
    </source>
</evidence>
<dbReference type="PANTHER" id="PTHR23389">
    <property type="entry name" value="CHROMOSOME TRANSMISSION FIDELITY FACTOR 18"/>
    <property type="match status" value="1"/>
</dbReference>
<organism evidence="1 2">
    <name type="scientific">Dibothriocephalus latus</name>
    <name type="common">Fish tapeworm</name>
    <name type="synonym">Diphyllobothrium latum</name>
    <dbReference type="NCBI Taxonomy" id="60516"/>
    <lineage>
        <taxon>Eukaryota</taxon>
        <taxon>Metazoa</taxon>
        <taxon>Spiralia</taxon>
        <taxon>Lophotrochozoa</taxon>
        <taxon>Platyhelminthes</taxon>
        <taxon>Cestoda</taxon>
        <taxon>Eucestoda</taxon>
        <taxon>Diphyllobothriidea</taxon>
        <taxon>Diphyllobothriidae</taxon>
        <taxon>Dibothriocephalus</taxon>
    </lineage>
</organism>
<dbReference type="PANTHER" id="PTHR23389:SF21">
    <property type="entry name" value="ATPASE FAMILY AAA DOMAIN-CONTAINING PROTEIN 5"/>
    <property type="match status" value="1"/>
</dbReference>